<sequence>MTAAWDGELYSANTAHHRAYDAAVLEGVSVPADGRIVDVGCGVGDFTRSLAALVPEGSVLGVDASAEQIAAARAAGEGERVTFETCVAQRLGEVVPAGSADLVISVACLHWVPWDDHPAVLREVGEALKQGGAFRAEFGGAGQIAGARRVLDEESERRGGPVSPWTFPTDEEYRALLVAAGFDVSWVRLLRQRRSMPTPDALLGWLRSQVAIAYLPRLDPSVVTDFTAAVERRVVEELRRPDGTYDQDYVRLDLLVRAAG</sequence>
<evidence type="ECO:0000313" key="5">
    <source>
        <dbReference type="Proteomes" id="UP001595699"/>
    </source>
</evidence>
<evidence type="ECO:0000259" key="3">
    <source>
        <dbReference type="Pfam" id="PF13649"/>
    </source>
</evidence>
<evidence type="ECO:0000256" key="1">
    <source>
        <dbReference type="ARBA" id="ARBA00022603"/>
    </source>
</evidence>
<dbReference type="GO" id="GO:0008168">
    <property type="term" value="F:methyltransferase activity"/>
    <property type="evidence" value="ECO:0007669"/>
    <property type="project" value="UniProtKB-KW"/>
</dbReference>
<keyword evidence="5" id="KW-1185">Reference proteome</keyword>
<dbReference type="RefSeq" id="WP_205118457.1">
    <property type="nucleotide sequence ID" value="NZ_JAFBCM010000001.1"/>
</dbReference>
<gene>
    <name evidence="4" type="ORF">ACFOUW_11130</name>
</gene>
<name>A0ABV7YB35_9ACTN</name>
<protein>
    <submittedName>
        <fullName evidence="4">Class I SAM-dependent methyltransferase</fullName>
    </submittedName>
</protein>
<organism evidence="4 5">
    <name type="scientific">Tenggerimyces flavus</name>
    <dbReference type="NCBI Taxonomy" id="1708749"/>
    <lineage>
        <taxon>Bacteria</taxon>
        <taxon>Bacillati</taxon>
        <taxon>Actinomycetota</taxon>
        <taxon>Actinomycetes</taxon>
        <taxon>Propionibacteriales</taxon>
        <taxon>Nocardioidaceae</taxon>
        <taxon>Tenggerimyces</taxon>
    </lineage>
</organism>
<dbReference type="InterPro" id="IPR041698">
    <property type="entry name" value="Methyltransf_25"/>
</dbReference>
<proteinExistence type="predicted"/>
<dbReference type="InterPro" id="IPR051052">
    <property type="entry name" value="Diverse_substrate_MTase"/>
</dbReference>
<comment type="caution">
    <text evidence="4">The sequence shown here is derived from an EMBL/GenBank/DDBJ whole genome shotgun (WGS) entry which is preliminary data.</text>
</comment>
<reference evidence="5" key="1">
    <citation type="journal article" date="2019" name="Int. J. Syst. Evol. Microbiol.">
        <title>The Global Catalogue of Microorganisms (GCM) 10K type strain sequencing project: providing services to taxonomists for standard genome sequencing and annotation.</title>
        <authorList>
            <consortium name="The Broad Institute Genomics Platform"/>
            <consortium name="The Broad Institute Genome Sequencing Center for Infectious Disease"/>
            <person name="Wu L."/>
            <person name="Ma J."/>
        </authorList>
    </citation>
    <scope>NUCLEOTIDE SEQUENCE [LARGE SCALE GENOMIC DNA]</scope>
    <source>
        <strain evidence="5">CGMCC 4.7241</strain>
    </source>
</reference>
<dbReference type="GO" id="GO:0032259">
    <property type="term" value="P:methylation"/>
    <property type="evidence" value="ECO:0007669"/>
    <property type="project" value="UniProtKB-KW"/>
</dbReference>
<keyword evidence="2" id="KW-0808">Transferase</keyword>
<feature type="domain" description="Methyltransferase" evidence="3">
    <location>
        <begin position="36"/>
        <end position="132"/>
    </location>
</feature>
<dbReference type="Proteomes" id="UP001595699">
    <property type="component" value="Unassembled WGS sequence"/>
</dbReference>
<evidence type="ECO:0000256" key="2">
    <source>
        <dbReference type="ARBA" id="ARBA00022679"/>
    </source>
</evidence>
<accession>A0ABV7YB35</accession>
<keyword evidence="1 4" id="KW-0489">Methyltransferase</keyword>
<dbReference type="InterPro" id="IPR029063">
    <property type="entry name" value="SAM-dependent_MTases_sf"/>
</dbReference>
<dbReference type="PANTHER" id="PTHR44942:SF4">
    <property type="entry name" value="METHYLTRANSFERASE TYPE 11 DOMAIN-CONTAINING PROTEIN"/>
    <property type="match status" value="1"/>
</dbReference>
<dbReference type="Pfam" id="PF13649">
    <property type="entry name" value="Methyltransf_25"/>
    <property type="match status" value="1"/>
</dbReference>
<dbReference type="PANTHER" id="PTHR44942">
    <property type="entry name" value="METHYLTRANSF_11 DOMAIN-CONTAINING PROTEIN"/>
    <property type="match status" value="1"/>
</dbReference>
<dbReference type="CDD" id="cd02440">
    <property type="entry name" value="AdoMet_MTases"/>
    <property type="match status" value="1"/>
</dbReference>
<dbReference type="Gene3D" id="3.40.50.150">
    <property type="entry name" value="Vaccinia Virus protein VP39"/>
    <property type="match status" value="1"/>
</dbReference>
<dbReference type="SUPFAM" id="SSF53335">
    <property type="entry name" value="S-adenosyl-L-methionine-dependent methyltransferases"/>
    <property type="match status" value="1"/>
</dbReference>
<dbReference type="EMBL" id="JBHRZH010000008">
    <property type="protein sequence ID" value="MFC3761393.1"/>
    <property type="molecule type" value="Genomic_DNA"/>
</dbReference>
<evidence type="ECO:0000313" key="4">
    <source>
        <dbReference type="EMBL" id="MFC3761393.1"/>
    </source>
</evidence>